<sequence length="311" mass="35392">MKVSLASPVYNESEKITEFVHRAVQSLKNISENIELVLVDDCSSDDTVDKVKSLLKQYPFIKLIRLTKNSGQHIATSIALQHTSGDLIFMMDSDLQINPESMKDMFDFSNLKESWDIISANRLTRSSSLRRQVGSKIISFLLQRIGKNKFKDIGSTFKLIKRKALDKMLANDILIQNLPILIMNLNFKIIEFPIDYNQIQNRKSHYRVTDLLSVITLALLNFSTGGSTLIILIITGVLFFFIGSTTIVGLILWGIINVSELPTNMLLFSTMLAIIGLQLILLSMVVFKLERLNKNLDFRKAINQRIEYEND</sequence>
<evidence type="ECO:0000313" key="11">
    <source>
        <dbReference type="Proteomes" id="UP000199226"/>
    </source>
</evidence>
<feature type="transmembrane region" description="Helical" evidence="8">
    <location>
        <begin position="265"/>
        <end position="287"/>
    </location>
</feature>
<keyword evidence="1" id="KW-1003">Cell membrane</keyword>
<dbReference type="OrthoDB" id="9802649at2"/>
<keyword evidence="4 8" id="KW-0812">Transmembrane</keyword>
<dbReference type="InterPro" id="IPR001173">
    <property type="entry name" value="Glyco_trans_2-like"/>
</dbReference>
<evidence type="ECO:0000256" key="7">
    <source>
        <dbReference type="ARBA" id="ARBA00023136"/>
    </source>
</evidence>
<dbReference type="InterPro" id="IPR050256">
    <property type="entry name" value="Glycosyltransferase_2"/>
</dbReference>
<evidence type="ECO:0000313" key="10">
    <source>
        <dbReference type="EMBL" id="SDM89174.1"/>
    </source>
</evidence>
<dbReference type="STRING" id="990371.SAMN05421813_12748"/>
<feature type="transmembrane region" description="Helical" evidence="8">
    <location>
        <begin position="204"/>
        <end position="222"/>
    </location>
</feature>
<evidence type="ECO:0000256" key="8">
    <source>
        <dbReference type="SAM" id="Phobius"/>
    </source>
</evidence>
<dbReference type="EMBL" id="FNHH01000027">
    <property type="protein sequence ID" value="SDM89174.1"/>
    <property type="molecule type" value="Genomic_DNA"/>
</dbReference>
<feature type="transmembrane region" description="Helical" evidence="8">
    <location>
        <begin position="229"/>
        <end position="253"/>
    </location>
</feature>
<dbReference type="Proteomes" id="UP000199226">
    <property type="component" value="Unassembled WGS sequence"/>
</dbReference>
<evidence type="ECO:0000256" key="1">
    <source>
        <dbReference type="ARBA" id="ARBA00022475"/>
    </source>
</evidence>
<name>A0A1G9WX67_9SPHI</name>
<keyword evidence="11" id="KW-1185">Reference proteome</keyword>
<reference evidence="11" key="1">
    <citation type="submission" date="2016-10" db="EMBL/GenBank/DDBJ databases">
        <authorList>
            <person name="Varghese N."/>
            <person name="Submissions S."/>
        </authorList>
    </citation>
    <scope>NUCLEOTIDE SEQUENCE [LARGE SCALE GENOMIC DNA]</scope>
    <source>
        <strain evidence="11">DSM 24536</strain>
    </source>
</reference>
<proteinExistence type="predicted"/>
<accession>A0A1G9WX67</accession>
<dbReference type="SUPFAM" id="SSF53448">
    <property type="entry name" value="Nucleotide-diphospho-sugar transferases"/>
    <property type="match status" value="1"/>
</dbReference>
<dbReference type="InterPro" id="IPR029044">
    <property type="entry name" value="Nucleotide-diphossugar_trans"/>
</dbReference>
<dbReference type="AlphaFoldDB" id="A0A1G9WX67"/>
<evidence type="ECO:0000256" key="3">
    <source>
        <dbReference type="ARBA" id="ARBA00022679"/>
    </source>
</evidence>
<evidence type="ECO:0000256" key="5">
    <source>
        <dbReference type="ARBA" id="ARBA00022985"/>
    </source>
</evidence>
<evidence type="ECO:0000256" key="4">
    <source>
        <dbReference type="ARBA" id="ARBA00022692"/>
    </source>
</evidence>
<dbReference type="Pfam" id="PF00535">
    <property type="entry name" value="Glycos_transf_2"/>
    <property type="match status" value="1"/>
</dbReference>
<evidence type="ECO:0000259" key="9">
    <source>
        <dbReference type="Pfam" id="PF00535"/>
    </source>
</evidence>
<dbReference type="GO" id="GO:0099621">
    <property type="term" value="F:undecaprenyl-phosphate 4-deoxy-4-formamido-L-arabinose transferase activity"/>
    <property type="evidence" value="ECO:0007669"/>
    <property type="project" value="TreeGrafter"/>
</dbReference>
<dbReference type="RefSeq" id="WP_090706291.1">
    <property type="nucleotide sequence ID" value="NZ_FNHH01000027.1"/>
</dbReference>
<keyword evidence="3 10" id="KW-0808">Transferase</keyword>
<dbReference type="PANTHER" id="PTHR48090:SF3">
    <property type="entry name" value="UNDECAPRENYL-PHOSPHATE 4-DEOXY-4-FORMAMIDO-L-ARABINOSE TRANSFERASE"/>
    <property type="match status" value="1"/>
</dbReference>
<dbReference type="GO" id="GO:0009103">
    <property type="term" value="P:lipopolysaccharide biosynthetic process"/>
    <property type="evidence" value="ECO:0007669"/>
    <property type="project" value="UniProtKB-KW"/>
</dbReference>
<dbReference type="GO" id="GO:0005886">
    <property type="term" value="C:plasma membrane"/>
    <property type="evidence" value="ECO:0007669"/>
    <property type="project" value="TreeGrafter"/>
</dbReference>
<keyword evidence="7 8" id="KW-0472">Membrane</keyword>
<feature type="domain" description="Glycosyltransferase 2-like" evidence="9">
    <location>
        <begin position="6"/>
        <end position="168"/>
    </location>
</feature>
<keyword evidence="5" id="KW-0448">Lipopolysaccharide biosynthesis</keyword>
<dbReference type="Gene3D" id="3.90.550.10">
    <property type="entry name" value="Spore Coat Polysaccharide Biosynthesis Protein SpsA, Chain A"/>
    <property type="match status" value="1"/>
</dbReference>
<protein>
    <submittedName>
        <fullName evidence="10">Undecaprenyl-phosphate 4-deoxy-4-formamido-L-arabinose transferase</fullName>
    </submittedName>
</protein>
<keyword evidence="6 8" id="KW-1133">Transmembrane helix</keyword>
<evidence type="ECO:0000256" key="2">
    <source>
        <dbReference type="ARBA" id="ARBA00022676"/>
    </source>
</evidence>
<evidence type="ECO:0000256" key="6">
    <source>
        <dbReference type="ARBA" id="ARBA00022989"/>
    </source>
</evidence>
<keyword evidence="2" id="KW-0328">Glycosyltransferase</keyword>
<gene>
    <name evidence="10" type="ORF">SAMN05421813_12748</name>
</gene>
<organism evidence="10 11">
    <name type="scientific">Daejeonella rubra</name>
    <dbReference type="NCBI Taxonomy" id="990371"/>
    <lineage>
        <taxon>Bacteria</taxon>
        <taxon>Pseudomonadati</taxon>
        <taxon>Bacteroidota</taxon>
        <taxon>Sphingobacteriia</taxon>
        <taxon>Sphingobacteriales</taxon>
        <taxon>Sphingobacteriaceae</taxon>
        <taxon>Daejeonella</taxon>
    </lineage>
</organism>
<dbReference type="PANTHER" id="PTHR48090">
    <property type="entry name" value="UNDECAPRENYL-PHOSPHATE 4-DEOXY-4-FORMAMIDO-L-ARABINOSE TRANSFERASE-RELATED"/>
    <property type="match status" value="1"/>
</dbReference>